<evidence type="ECO:0000256" key="1">
    <source>
        <dbReference type="ARBA" id="ARBA00023004"/>
    </source>
</evidence>
<dbReference type="Gene3D" id="3.30.499.10">
    <property type="entry name" value="Aconitase, domain 3"/>
    <property type="match status" value="1"/>
</dbReference>
<dbReference type="EMBL" id="BARU01023099">
    <property type="protein sequence ID" value="GAH49299.1"/>
    <property type="molecule type" value="Genomic_DNA"/>
</dbReference>
<proteinExistence type="predicted"/>
<dbReference type="InterPro" id="IPR015931">
    <property type="entry name" value="Acnase/IPM_dHydase_lsu_aba_1/3"/>
</dbReference>
<dbReference type="SUPFAM" id="SSF53732">
    <property type="entry name" value="Aconitase iron-sulfur domain"/>
    <property type="match status" value="1"/>
</dbReference>
<keyword evidence="1" id="KW-0408">Iron</keyword>
<protein>
    <recommendedName>
        <fullName evidence="3">Aconitase/3-isopropylmalate dehydratase large subunit alpha/beta/alpha domain-containing protein</fullName>
    </recommendedName>
</protein>
<reference evidence="2" key="1">
    <citation type="journal article" date="2014" name="Front. Microbiol.">
        <title>High frequency of phylogenetically diverse reductive dehalogenase-homologous genes in deep subseafloor sedimentary metagenomes.</title>
        <authorList>
            <person name="Kawai M."/>
            <person name="Futagami T."/>
            <person name="Toyoda A."/>
            <person name="Takaki Y."/>
            <person name="Nishi S."/>
            <person name="Hori S."/>
            <person name="Arai W."/>
            <person name="Tsubouchi T."/>
            <person name="Morono Y."/>
            <person name="Uchiyama I."/>
            <person name="Ito T."/>
            <person name="Fujiyama A."/>
            <person name="Inagaki F."/>
            <person name="Takami H."/>
        </authorList>
    </citation>
    <scope>NUCLEOTIDE SEQUENCE</scope>
    <source>
        <strain evidence="2">Expedition CK06-06</strain>
    </source>
</reference>
<accession>X1H608</accession>
<feature type="non-terminal residue" evidence="2">
    <location>
        <position position="73"/>
    </location>
</feature>
<organism evidence="2">
    <name type="scientific">marine sediment metagenome</name>
    <dbReference type="NCBI Taxonomy" id="412755"/>
    <lineage>
        <taxon>unclassified sequences</taxon>
        <taxon>metagenomes</taxon>
        <taxon>ecological metagenomes</taxon>
    </lineage>
</organism>
<dbReference type="AlphaFoldDB" id="X1H608"/>
<comment type="caution">
    <text evidence="2">The sequence shown here is derived from an EMBL/GenBank/DDBJ whole genome shotgun (WGS) entry which is preliminary data.</text>
</comment>
<evidence type="ECO:0008006" key="3">
    <source>
        <dbReference type="Google" id="ProtNLM"/>
    </source>
</evidence>
<name>X1H608_9ZZZZ</name>
<sequence length="73" mass="8271">MHPLHQILAQAAGRNRVIPGEFIVVKVDLAEINDLYLQVILSFKEMEGDKVWDPRKITFVMDHYAPAPTIKAA</sequence>
<evidence type="ECO:0000313" key="2">
    <source>
        <dbReference type="EMBL" id="GAH49299.1"/>
    </source>
</evidence>
<dbReference type="InterPro" id="IPR036008">
    <property type="entry name" value="Aconitase_4Fe-4S_dom"/>
</dbReference>
<gene>
    <name evidence="2" type="ORF">S03H2_37522</name>
</gene>